<feature type="transmembrane region" description="Helical" evidence="6">
    <location>
        <begin position="375"/>
        <end position="392"/>
    </location>
</feature>
<evidence type="ECO:0000313" key="8">
    <source>
        <dbReference type="EMBL" id="ABX34168.1"/>
    </source>
</evidence>
<proteinExistence type="predicted"/>
<feature type="transmembrane region" description="Helical" evidence="6">
    <location>
        <begin position="307"/>
        <end position="325"/>
    </location>
</feature>
<evidence type="ECO:0000256" key="2">
    <source>
        <dbReference type="ARBA" id="ARBA00022692"/>
    </source>
</evidence>
<feature type="domain" description="Major facilitator superfamily (MFS) profile" evidence="7">
    <location>
        <begin position="97"/>
        <end position="486"/>
    </location>
</feature>
<feature type="transmembrane region" description="Helical" evidence="6">
    <location>
        <begin position="345"/>
        <end position="363"/>
    </location>
</feature>
<dbReference type="Pfam" id="PF07690">
    <property type="entry name" value="MFS_1"/>
    <property type="match status" value="1"/>
</dbReference>
<feature type="transmembrane region" description="Helical" evidence="6">
    <location>
        <begin position="221"/>
        <end position="240"/>
    </location>
</feature>
<dbReference type="Gene3D" id="1.20.1250.20">
    <property type="entry name" value="MFS general substrate transporter like domains"/>
    <property type="match status" value="1"/>
</dbReference>
<gene>
    <name evidence="8" type="ordered locus">Daci_1524</name>
</gene>
<dbReference type="GO" id="GO:0046943">
    <property type="term" value="F:carboxylic acid transmembrane transporter activity"/>
    <property type="evidence" value="ECO:0007669"/>
    <property type="project" value="TreeGrafter"/>
</dbReference>
<dbReference type="CDD" id="cd17371">
    <property type="entry name" value="MFS_MucK"/>
    <property type="match status" value="1"/>
</dbReference>
<feature type="transmembrane region" description="Helical" evidence="6">
    <location>
        <begin position="136"/>
        <end position="154"/>
    </location>
</feature>
<evidence type="ECO:0000256" key="5">
    <source>
        <dbReference type="SAM" id="MobiDB-lite"/>
    </source>
</evidence>
<dbReference type="KEGG" id="dac:Daci_1524"/>
<dbReference type="InterPro" id="IPR011701">
    <property type="entry name" value="MFS"/>
</dbReference>
<dbReference type="eggNOG" id="COG2814">
    <property type="taxonomic scope" value="Bacteria"/>
</dbReference>
<feature type="transmembrane region" description="Helical" evidence="6">
    <location>
        <begin position="102"/>
        <end position="124"/>
    </location>
</feature>
<evidence type="ECO:0000256" key="1">
    <source>
        <dbReference type="ARBA" id="ARBA00004141"/>
    </source>
</evidence>
<name>A9BUR0_DELAS</name>
<sequence>MPRHAGRPACFPTRISRAHRHSRMPHTRSVPARRPSRRRRRFAWCRSPARARAVLAFKDFHVTTTSSGALAANAAGASTDTHVGTHATQVNGYSWKALAGSAVGYAMDGFDLLILGFMLSAISADLHLTPGQAGSLVTWTLIGAVFGGIFFGLLSDRYGRIRVLTWTIMLFAVFTGLCAFAQGYWDLLAYRTIAGIGLGGEFGIGMALAAEAWPARHRARVSSYVALGWQMGVLGAALLTPLLLPLIGWRGMFLVGVIPAVVAWVIRNKLHEPEVFVKRQQSATPSARVPVLQSLKLLVKDRATTKVSLGVIVLTSVQNFGYYGIMIWMPSFLSKQLGFSLTKSSIWTAVTVVGMMVGIWVFGQLADRIGRKPSFLIFQLGSVIMVVLYSQLSDPTAMLWAGALMGLFVNGMMGGYGAVMSEAYPTEARATAQNVLFNIGRAVGGLGPVVIGALAMSYSFQVAIALLAAIYVLDMLATAFLIPELKGRELS</sequence>
<dbReference type="Proteomes" id="UP000000784">
    <property type="component" value="Chromosome"/>
</dbReference>
<accession>A9BUR0</accession>
<feature type="transmembrane region" description="Helical" evidence="6">
    <location>
        <begin position="439"/>
        <end position="456"/>
    </location>
</feature>
<keyword evidence="2 6" id="KW-0812">Transmembrane</keyword>
<dbReference type="SUPFAM" id="SSF103473">
    <property type="entry name" value="MFS general substrate transporter"/>
    <property type="match status" value="1"/>
</dbReference>
<evidence type="ECO:0000313" key="9">
    <source>
        <dbReference type="Proteomes" id="UP000000784"/>
    </source>
</evidence>
<dbReference type="AlphaFoldDB" id="A9BUR0"/>
<dbReference type="InterPro" id="IPR036259">
    <property type="entry name" value="MFS_trans_sf"/>
</dbReference>
<dbReference type="PANTHER" id="PTHR23508:SF10">
    <property type="entry name" value="CARBOXYLIC ACID TRANSPORTER PROTEIN HOMOLOG"/>
    <property type="match status" value="1"/>
</dbReference>
<feature type="transmembrane region" description="Helical" evidence="6">
    <location>
        <begin position="163"/>
        <end position="182"/>
    </location>
</feature>
<keyword evidence="3 6" id="KW-1133">Transmembrane helix</keyword>
<dbReference type="PANTHER" id="PTHR23508">
    <property type="entry name" value="CARBOXYLIC ACID TRANSPORTER PROTEIN HOMOLOG"/>
    <property type="match status" value="1"/>
</dbReference>
<evidence type="ECO:0000256" key="6">
    <source>
        <dbReference type="SAM" id="Phobius"/>
    </source>
</evidence>
<organism evidence="8 9">
    <name type="scientific">Delftia acidovorans (strain DSM 14801 / SPH-1)</name>
    <dbReference type="NCBI Taxonomy" id="398578"/>
    <lineage>
        <taxon>Bacteria</taxon>
        <taxon>Pseudomonadati</taxon>
        <taxon>Pseudomonadota</taxon>
        <taxon>Betaproteobacteria</taxon>
        <taxon>Burkholderiales</taxon>
        <taxon>Comamonadaceae</taxon>
        <taxon>Delftia</taxon>
    </lineage>
</organism>
<comment type="subcellular location">
    <subcellularLocation>
        <location evidence="1">Membrane</location>
        <topology evidence="1">Multi-pass membrane protein</topology>
    </subcellularLocation>
</comment>
<keyword evidence="4 6" id="KW-0472">Membrane</keyword>
<dbReference type="InterPro" id="IPR005829">
    <property type="entry name" value="Sugar_transporter_CS"/>
</dbReference>
<dbReference type="PROSITE" id="PS00217">
    <property type="entry name" value="SUGAR_TRANSPORT_2"/>
    <property type="match status" value="1"/>
</dbReference>
<feature type="transmembrane region" description="Helical" evidence="6">
    <location>
        <begin position="246"/>
        <end position="266"/>
    </location>
</feature>
<reference evidence="8 9" key="1">
    <citation type="journal article" date="2004" name="Appl. Environ. Microbiol.">
        <title>Mineralization of individual congeners of linear alkylbenzenesulfonate by defined pairs of heterotrophic bacteria.</title>
        <authorList>
            <person name="Schleheck D."/>
            <person name="Knepper T.P."/>
            <person name="Fischer K."/>
            <person name="Cook A.M."/>
        </authorList>
    </citation>
    <scope>NUCLEOTIDE SEQUENCE [LARGE SCALE GENOMIC DNA]</scope>
    <source>
        <strain evidence="9">DSM 14801 / SPH-1</strain>
    </source>
</reference>
<dbReference type="InterPro" id="IPR020846">
    <property type="entry name" value="MFS_dom"/>
</dbReference>
<keyword evidence="9" id="KW-1185">Reference proteome</keyword>
<dbReference type="EMBL" id="CP000884">
    <property type="protein sequence ID" value="ABX34168.1"/>
    <property type="molecule type" value="Genomic_DNA"/>
</dbReference>
<protein>
    <submittedName>
        <fullName evidence="8">Major facilitator superfamily MFS_1</fullName>
    </submittedName>
</protein>
<evidence type="ECO:0000259" key="7">
    <source>
        <dbReference type="PROSITE" id="PS50850"/>
    </source>
</evidence>
<dbReference type="HOGENOM" id="CLU_001265_46_6_4"/>
<feature type="region of interest" description="Disordered" evidence="5">
    <location>
        <begin position="18"/>
        <end position="38"/>
    </location>
</feature>
<feature type="transmembrane region" description="Helical" evidence="6">
    <location>
        <begin position="398"/>
        <end position="419"/>
    </location>
</feature>
<feature type="transmembrane region" description="Helical" evidence="6">
    <location>
        <begin position="462"/>
        <end position="482"/>
    </location>
</feature>
<evidence type="ECO:0000256" key="4">
    <source>
        <dbReference type="ARBA" id="ARBA00023136"/>
    </source>
</evidence>
<evidence type="ECO:0000256" key="3">
    <source>
        <dbReference type="ARBA" id="ARBA00022989"/>
    </source>
</evidence>
<dbReference type="PROSITE" id="PS50850">
    <property type="entry name" value="MFS"/>
    <property type="match status" value="1"/>
</dbReference>
<reference evidence="9" key="2">
    <citation type="submission" date="2007-11" db="EMBL/GenBank/DDBJ databases">
        <title>Complete sequence of Delftia acidovorans DSM 14801 / SPH-1.</title>
        <authorList>
            <person name="Copeland A."/>
            <person name="Lucas S."/>
            <person name="Lapidus A."/>
            <person name="Barry K."/>
            <person name="Glavina del Rio T."/>
            <person name="Dalin E."/>
            <person name="Tice H."/>
            <person name="Pitluck S."/>
            <person name="Lowry S."/>
            <person name="Clum A."/>
            <person name="Schmutz J."/>
            <person name="Larimer F."/>
            <person name="Land M."/>
            <person name="Hauser L."/>
            <person name="Kyrpides N."/>
            <person name="Kim E."/>
            <person name="Schleheck D."/>
            <person name="Richardson P."/>
        </authorList>
    </citation>
    <scope>NUCLEOTIDE SEQUENCE [LARGE SCALE GENOMIC DNA]</scope>
    <source>
        <strain evidence="9">DSM 14801 / SPH-1</strain>
    </source>
</reference>
<dbReference type="GO" id="GO:0005886">
    <property type="term" value="C:plasma membrane"/>
    <property type="evidence" value="ECO:0007669"/>
    <property type="project" value="TreeGrafter"/>
</dbReference>
<feature type="transmembrane region" description="Helical" evidence="6">
    <location>
        <begin position="188"/>
        <end position="209"/>
    </location>
</feature>